<proteinExistence type="predicted"/>
<feature type="domain" description="Orn/DAP/Arg decarboxylase 2 N-terminal" evidence="3">
    <location>
        <begin position="78"/>
        <end position="286"/>
    </location>
</feature>
<dbReference type="SUPFAM" id="SSF50621">
    <property type="entry name" value="Alanine racemase C-terminal domain-like"/>
    <property type="match status" value="1"/>
</dbReference>
<dbReference type="GO" id="GO:0009089">
    <property type="term" value="P:lysine biosynthetic process via diaminopimelate"/>
    <property type="evidence" value="ECO:0007669"/>
    <property type="project" value="TreeGrafter"/>
</dbReference>
<keyword evidence="4" id="KW-0456">Lyase</keyword>
<dbReference type="GO" id="GO:0008792">
    <property type="term" value="F:arginine decarboxylase activity"/>
    <property type="evidence" value="ECO:0007669"/>
    <property type="project" value="UniProtKB-EC"/>
</dbReference>
<dbReference type="Pfam" id="PF02784">
    <property type="entry name" value="Orn_Arg_deC_N"/>
    <property type="match status" value="1"/>
</dbReference>
<evidence type="ECO:0000313" key="5">
    <source>
        <dbReference type="Proteomes" id="UP000317977"/>
    </source>
</evidence>
<evidence type="ECO:0000256" key="2">
    <source>
        <dbReference type="ARBA" id="ARBA00022898"/>
    </source>
</evidence>
<name>A0A5C6EFJ5_9BACT</name>
<dbReference type="OrthoDB" id="9802241at2"/>
<evidence type="ECO:0000259" key="3">
    <source>
        <dbReference type="Pfam" id="PF02784"/>
    </source>
</evidence>
<keyword evidence="5" id="KW-1185">Reference proteome</keyword>
<gene>
    <name evidence="4" type="primary">speA_2</name>
    <name evidence="4" type="ORF">Poly59_57800</name>
</gene>
<dbReference type="RefSeq" id="WP_146537261.1">
    <property type="nucleotide sequence ID" value="NZ_SJPX01000006.1"/>
</dbReference>
<dbReference type="GO" id="GO:0008836">
    <property type="term" value="F:diaminopimelate decarboxylase activity"/>
    <property type="evidence" value="ECO:0007669"/>
    <property type="project" value="TreeGrafter"/>
</dbReference>
<dbReference type="PANTHER" id="PTHR43727">
    <property type="entry name" value="DIAMINOPIMELATE DECARBOXYLASE"/>
    <property type="match status" value="1"/>
</dbReference>
<organism evidence="4 5">
    <name type="scientific">Rubripirellula reticaptiva</name>
    <dbReference type="NCBI Taxonomy" id="2528013"/>
    <lineage>
        <taxon>Bacteria</taxon>
        <taxon>Pseudomonadati</taxon>
        <taxon>Planctomycetota</taxon>
        <taxon>Planctomycetia</taxon>
        <taxon>Pirellulales</taxon>
        <taxon>Pirellulaceae</taxon>
        <taxon>Rubripirellula</taxon>
    </lineage>
</organism>
<dbReference type="InterPro" id="IPR029066">
    <property type="entry name" value="PLP-binding_barrel"/>
</dbReference>
<evidence type="ECO:0000256" key="1">
    <source>
        <dbReference type="ARBA" id="ARBA00001933"/>
    </source>
</evidence>
<dbReference type="InterPro" id="IPR009006">
    <property type="entry name" value="Ala_racemase/Decarboxylase_C"/>
</dbReference>
<dbReference type="SUPFAM" id="SSF51419">
    <property type="entry name" value="PLP-binding barrel"/>
    <property type="match status" value="1"/>
</dbReference>
<dbReference type="Gene3D" id="2.40.37.10">
    <property type="entry name" value="Lyase, Ornithine Decarboxylase, Chain A, domain 1"/>
    <property type="match status" value="1"/>
</dbReference>
<reference evidence="4 5" key="1">
    <citation type="submission" date="2019-02" db="EMBL/GenBank/DDBJ databases">
        <title>Deep-cultivation of Planctomycetes and their phenomic and genomic characterization uncovers novel biology.</title>
        <authorList>
            <person name="Wiegand S."/>
            <person name="Jogler M."/>
            <person name="Boedeker C."/>
            <person name="Pinto D."/>
            <person name="Vollmers J."/>
            <person name="Rivas-Marin E."/>
            <person name="Kohn T."/>
            <person name="Peeters S.H."/>
            <person name="Heuer A."/>
            <person name="Rast P."/>
            <person name="Oberbeckmann S."/>
            <person name="Bunk B."/>
            <person name="Jeske O."/>
            <person name="Meyerdierks A."/>
            <person name="Storesund J.E."/>
            <person name="Kallscheuer N."/>
            <person name="Luecker S."/>
            <person name="Lage O.M."/>
            <person name="Pohl T."/>
            <person name="Merkel B.J."/>
            <person name="Hornburger P."/>
            <person name="Mueller R.-W."/>
            <person name="Bruemmer F."/>
            <person name="Labrenz M."/>
            <person name="Spormann A.M."/>
            <person name="Op Den Camp H."/>
            <person name="Overmann J."/>
            <person name="Amann R."/>
            <person name="Jetten M.S.M."/>
            <person name="Mascher T."/>
            <person name="Medema M.H."/>
            <person name="Devos D.P."/>
            <person name="Kaster A.-K."/>
            <person name="Ovreas L."/>
            <person name="Rohde M."/>
            <person name="Galperin M.Y."/>
            <person name="Jogler C."/>
        </authorList>
    </citation>
    <scope>NUCLEOTIDE SEQUENCE [LARGE SCALE GENOMIC DNA]</scope>
    <source>
        <strain evidence="4 5">Poly59</strain>
    </source>
</reference>
<dbReference type="EC" id="4.1.1.19" evidence="4"/>
<keyword evidence="2" id="KW-0663">Pyridoxal phosphate</keyword>
<comment type="cofactor">
    <cofactor evidence="1">
        <name>pyridoxal 5'-phosphate</name>
        <dbReference type="ChEBI" id="CHEBI:597326"/>
    </cofactor>
</comment>
<dbReference type="EMBL" id="SJPX01000006">
    <property type="protein sequence ID" value="TWU46807.1"/>
    <property type="molecule type" value="Genomic_DNA"/>
</dbReference>
<evidence type="ECO:0000313" key="4">
    <source>
        <dbReference type="EMBL" id="TWU46807.1"/>
    </source>
</evidence>
<accession>A0A5C6EFJ5</accession>
<dbReference type="CDD" id="cd06842">
    <property type="entry name" value="PLPDE_III_Y4yA_like"/>
    <property type="match status" value="1"/>
</dbReference>
<dbReference type="AlphaFoldDB" id="A0A5C6EFJ5"/>
<dbReference type="PANTHER" id="PTHR43727:SF2">
    <property type="entry name" value="GROUP IV DECARBOXYLASE"/>
    <property type="match status" value="1"/>
</dbReference>
<dbReference type="Proteomes" id="UP000317977">
    <property type="component" value="Unassembled WGS sequence"/>
</dbReference>
<dbReference type="InterPro" id="IPR022644">
    <property type="entry name" value="De-COase2_N"/>
</dbReference>
<comment type="caution">
    <text evidence="4">The sequence shown here is derived from an EMBL/GenBank/DDBJ whole genome shotgun (WGS) entry which is preliminary data.</text>
</comment>
<protein>
    <submittedName>
        <fullName evidence="4">Biosynthetic arginine decarboxylase</fullName>
        <ecNumber evidence="4">4.1.1.19</ecNumber>
    </submittedName>
</protein>
<dbReference type="Gene3D" id="3.20.20.10">
    <property type="entry name" value="Alanine racemase"/>
    <property type="match status" value="1"/>
</dbReference>
<dbReference type="InterPro" id="IPR042152">
    <property type="entry name" value="Y4yA-like"/>
</dbReference>
<sequence>MNSSSSVTIADEAALRANCAGDPPLSARLEPWMCEFLGSEMIAQAVTEFDSPLNIICTSPMVRNIGEIRSKADSHGLRSKIFFARKSNKCLVFIDEAIRCDAGLDTASENELRQCLDRGVSPANIICTAAVKSDSLIDCCVSHQVCIAIDNRDELNAVVNRSRSLGKTAKIALRIGGFMHEDTCRRIPVSNAEHSQVGSQRHIKKLATRFGFDAVTDTDIVESLSGLPVDVQGIHFHLDGYDAGQRGTGIVNALQWIALLRAAGHTPTFIDIGGGFPISYLEDAHQWESFWQQHEQALLGERNPITYRNHGLGLLVHEGQVLGKRNSYPYYRATVRGDWLATILDNSFNGKSIADLIRNADVELRCEPGRCLMDGCGMTVARVEFCKRNADGDWLIGLSMNRTQCRTSSDDFLVDPIHIPTSRGTSESKTGFLVGAYCTESEMISLRKLTFPNGVERGDLIAFPNTAGYLMHFLESRSHQLPLAKNVVIGEGQQSVSLDGIDC</sequence>